<protein>
    <submittedName>
        <fullName evidence="2">Uncharacterized protein</fullName>
    </submittedName>
</protein>
<evidence type="ECO:0000313" key="2">
    <source>
        <dbReference type="EMBL" id="KAF6760396.1"/>
    </source>
</evidence>
<proteinExistence type="predicted"/>
<feature type="compositionally biased region" description="Polar residues" evidence="1">
    <location>
        <begin position="21"/>
        <end position="31"/>
    </location>
</feature>
<feature type="compositionally biased region" description="Low complexity" evidence="1">
    <location>
        <begin position="332"/>
        <end position="387"/>
    </location>
</feature>
<comment type="caution">
    <text evidence="2">The sequence shown here is derived from an EMBL/GenBank/DDBJ whole genome shotgun (WGS) entry which is preliminary data.</text>
</comment>
<feature type="compositionally biased region" description="Low complexity" evidence="1">
    <location>
        <begin position="247"/>
        <end position="267"/>
    </location>
</feature>
<sequence length="423" mass="43219">MSSPQNLPSTSSNVDSGSGSHPTSVAGSCSSDGHPLQSAGGIPIQFDEGDCSRLDYADHTNPNDNSTSTGAMYPGGSDGGQEGDVGSPSGSEASVLAGSGSESLDNTDDPDAKEFLENMHLLLAIHRRNPEIVRSIWADESLLLRGAFLVLSRLVLGRDSELVPDSFWSVTERVSAGHRSLLPSSPPVIPDPATISHFQPTSRPNSADSTQNGDLLSPIHAAATLHTLEAPSNAPINNPTLSAIPSTLSSHMASSTSTSSFSAPSPLDIDDSQDSSLDIDDSQDSSLDIDDSDSQDSPLPIGPNRLPDEKVRRRTTSLAVATGVDAVEALVVPPGGVSPRPGGSLGGSSPRPGGSLGGSSPRPGGSLGGSSPRPGGSLSPSGSAVSGIGFVQRSATSGPSPRLPKIPPQAKLDALEMLRIRDL</sequence>
<keyword evidence="3" id="KW-1185">Reference proteome</keyword>
<feature type="region of interest" description="Disordered" evidence="1">
    <location>
        <begin position="181"/>
        <end position="214"/>
    </location>
</feature>
<feature type="compositionally biased region" description="Polar residues" evidence="1">
    <location>
        <begin position="196"/>
        <end position="214"/>
    </location>
</feature>
<dbReference type="AlphaFoldDB" id="A0A8H6IAQ4"/>
<evidence type="ECO:0000313" key="3">
    <source>
        <dbReference type="Proteomes" id="UP000521943"/>
    </source>
</evidence>
<accession>A0A8H6IAQ4</accession>
<organism evidence="2 3">
    <name type="scientific">Ephemerocybe angulata</name>
    <dbReference type="NCBI Taxonomy" id="980116"/>
    <lineage>
        <taxon>Eukaryota</taxon>
        <taxon>Fungi</taxon>
        <taxon>Dikarya</taxon>
        <taxon>Basidiomycota</taxon>
        <taxon>Agaricomycotina</taxon>
        <taxon>Agaricomycetes</taxon>
        <taxon>Agaricomycetidae</taxon>
        <taxon>Agaricales</taxon>
        <taxon>Agaricineae</taxon>
        <taxon>Psathyrellaceae</taxon>
        <taxon>Ephemerocybe</taxon>
    </lineage>
</organism>
<feature type="region of interest" description="Disordered" evidence="1">
    <location>
        <begin position="332"/>
        <end position="409"/>
    </location>
</feature>
<feature type="compositionally biased region" description="Polar residues" evidence="1">
    <location>
        <begin position="60"/>
        <end position="70"/>
    </location>
</feature>
<feature type="region of interest" description="Disordered" evidence="1">
    <location>
        <begin position="247"/>
        <end position="313"/>
    </location>
</feature>
<gene>
    <name evidence="2" type="ORF">DFP72DRAFT_843305</name>
</gene>
<dbReference type="EMBL" id="JACGCI010000012">
    <property type="protein sequence ID" value="KAF6760396.1"/>
    <property type="molecule type" value="Genomic_DNA"/>
</dbReference>
<evidence type="ECO:0000256" key="1">
    <source>
        <dbReference type="SAM" id="MobiDB-lite"/>
    </source>
</evidence>
<name>A0A8H6IAQ4_9AGAR</name>
<feature type="region of interest" description="Disordered" evidence="1">
    <location>
        <begin position="1"/>
        <end position="111"/>
    </location>
</feature>
<feature type="compositionally biased region" description="Acidic residues" evidence="1">
    <location>
        <begin position="268"/>
        <end position="294"/>
    </location>
</feature>
<feature type="compositionally biased region" description="Low complexity" evidence="1">
    <location>
        <begin position="9"/>
        <end position="20"/>
    </location>
</feature>
<dbReference type="Proteomes" id="UP000521943">
    <property type="component" value="Unassembled WGS sequence"/>
</dbReference>
<reference evidence="2 3" key="1">
    <citation type="submission" date="2020-07" db="EMBL/GenBank/DDBJ databases">
        <title>Comparative genomics of pyrophilous fungi reveals a link between fire events and developmental genes.</title>
        <authorList>
            <consortium name="DOE Joint Genome Institute"/>
            <person name="Steindorff A.S."/>
            <person name="Carver A."/>
            <person name="Calhoun S."/>
            <person name="Stillman K."/>
            <person name="Liu H."/>
            <person name="Lipzen A."/>
            <person name="Pangilinan J."/>
            <person name="Labutti K."/>
            <person name="Bruns T.D."/>
            <person name="Grigoriev I.V."/>
        </authorList>
    </citation>
    <scope>NUCLEOTIDE SEQUENCE [LARGE SCALE GENOMIC DNA]</scope>
    <source>
        <strain evidence="2 3">CBS 144469</strain>
    </source>
</reference>